<protein>
    <submittedName>
        <fullName evidence="2">Isoprenoid biosynthesis protein ElbB</fullName>
    </submittedName>
</protein>
<dbReference type="NCBIfam" id="NF008747">
    <property type="entry name" value="PRK11780.1"/>
    <property type="match status" value="1"/>
</dbReference>
<dbReference type="CDD" id="cd03133">
    <property type="entry name" value="GATase1_ES1"/>
    <property type="match status" value="1"/>
</dbReference>
<dbReference type="RefSeq" id="WP_126994447.1">
    <property type="nucleotide sequence ID" value="NZ_JBNPXW010000001.1"/>
</dbReference>
<dbReference type="SUPFAM" id="SSF52317">
    <property type="entry name" value="Class I glutamine amidotransferase-like"/>
    <property type="match status" value="1"/>
</dbReference>
<name>A0A433JFQ8_9PROT</name>
<sequence>MTGKTMRIGVVLAGCGVYDGSEIHEAVCTLLAISRAGAEAVCYAPDIDQAHVVDHRTGQESGETRNVLVESARIARGKIQPLSAFTAEAVDALVIPGGFGAAKNLSDFAFKGADCTVNPEVVAAVALLRAAGKPIGALCIAPTILAALLGQQGVELTIGQDTETAAAVEKLGARHRATAAGEVVIDEALKVVTSPCYMLESTLAEIAEGAENTVKALITLAR</sequence>
<dbReference type="InterPro" id="IPR026041">
    <property type="entry name" value="ElbB"/>
</dbReference>
<dbReference type="PANTHER" id="PTHR10224:SF12">
    <property type="entry name" value="GLYOXALASE ELBB"/>
    <property type="match status" value="1"/>
</dbReference>
<evidence type="ECO:0000259" key="1">
    <source>
        <dbReference type="Pfam" id="PF01965"/>
    </source>
</evidence>
<dbReference type="EMBL" id="RZIJ01000001">
    <property type="protein sequence ID" value="RUQ76006.1"/>
    <property type="molecule type" value="Genomic_DNA"/>
</dbReference>
<dbReference type="Gene3D" id="3.40.50.880">
    <property type="match status" value="1"/>
</dbReference>
<dbReference type="PIRSF" id="PIRSF006320">
    <property type="entry name" value="Elb2"/>
    <property type="match status" value="1"/>
</dbReference>
<dbReference type="OrthoDB" id="9792284at2"/>
<gene>
    <name evidence="2" type="primary">elbB</name>
    <name evidence="2" type="ORF">EJ913_02520</name>
</gene>
<proteinExistence type="predicted"/>
<evidence type="ECO:0000313" key="3">
    <source>
        <dbReference type="Proteomes" id="UP000280346"/>
    </source>
</evidence>
<dbReference type="InterPro" id="IPR029062">
    <property type="entry name" value="Class_I_gatase-like"/>
</dbReference>
<evidence type="ECO:0000313" key="2">
    <source>
        <dbReference type="EMBL" id="RUQ76006.1"/>
    </source>
</evidence>
<keyword evidence="3" id="KW-1185">Reference proteome</keyword>
<organism evidence="2 3">
    <name type="scientific">Azospirillum doebereinerae</name>
    <dbReference type="NCBI Taxonomy" id="92933"/>
    <lineage>
        <taxon>Bacteria</taxon>
        <taxon>Pseudomonadati</taxon>
        <taxon>Pseudomonadota</taxon>
        <taxon>Alphaproteobacteria</taxon>
        <taxon>Rhodospirillales</taxon>
        <taxon>Azospirillaceae</taxon>
        <taxon>Azospirillum</taxon>
    </lineage>
</organism>
<reference evidence="2 3" key="1">
    <citation type="submission" date="2018-12" db="EMBL/GenBank/DDBJ databases">
        <authorList>
            <person name="Yang Y."/>
        </authorList>
    </citation>
    <scope>NUCLEOTIDE SEQUENCE [LARGE SCALE GENOMIC DNA]</scope>
    <source>
        <strain evidence="2 3">GSF71</strain>
    </source>
</reference>
<dbReference type="Proteomes" id="UP000280346">
    <property type="component" value="Unassembled WGS sequence"/>
</dbReference>
<dbReference type="PANTHER" id="PTHR10224">
    <property type="entry name" value="ES1 PROTEIN HOMOLOG, MITOCHONDRIAL"/>
    <property type="match status" value="1"/>
</dbReference>
<accession>A0A433JFQ8</accession>
<dbReference type="Pfam" id="PF01965">
    <property type="entry name" value="DJ-1_PfpI"/>
    <property type="match status" value="1"/>
</dbReference>
<dbReference type="InterPro" id="IPR002818">
    <property type="entry name" value="DJ-1/PfpI"/>
</dbReference>
<feature type="domain" description="DJ-1/PfpI" evidence="1">
    <location>
        <begin position="84"/>
        <end position="194"/>
    </location>
</feature>
<comment type="caution">
    <text evidence="2">The sequence shown here is derived from an EMBL/GenBank/DDBJ whole genome shotgun (WGS) entry which is preliminary data.</text>
</comment>
<dbReference type="AlphaFoldDB" id="A0A433JFQ8"/>